<protein>
    <submittedName>
        <fullName evidence="5">Fatty-acyl-CoA synthase</fullName>
    </submittedName>
</protein>
<evidence type="ECO:0000313" key="5">
    <source>
        <dbReference type="EMBL" id="SHG85369.1"/>
    </source>
</evidence>
<dbReference type="InterPro" id="IPR000873">
    <property type="entry name" value="AMP-dep_synth/lig_dom"/>
</dbReference>
<dbReference type="EMBL" id="FQWD01000005">
    <property type="protein sequence ID" value="SHG85369.1"/>
    <property type="molecule type" value="Genomic_DNA"/>
</dbReference>
<dbReference type="InterPro" id="IPR020845">
    <property type="entry name" value="AMP-binding_CS"/>
</dbReference>
<feature type="domain" description="AMP-dependent synthetase/ligase" evidence="3">
    <location>
        <begin position="6"/>
        <end position="350"/>
    </location>
</feature>
<dbReference type="PANTHER" id="PTHR43201">
    <property type="entry name" value="ACYL-COA SYNTHETASE"/>
    <property type="match status" value="1"/>
</dbReference>
<dbReference type="AlphaFoldDB" id="A0A1M5N846"/>
<proteinExistence type="inferred from homology"/>
<dbReference type="Gene3D" id="3.30.300.30">
    <property type="match status" value="1"/>
</dbReference>
<sequence>MSFLSVQAKLRPFKQAVRDLTSGRSWTYSEWDTFVNKCSQWLSLQGLACGDRLVCIAKNCAELVALHFACEQSGVIFVPLNWRLSSDELHTLIADCTPQLIVGDEMANQLELAYFELKTLNNAVAELNGEIQPRNHRALPSLILYTSGTTGKPKGVMHSHDTIMETTLNMALLGQVDEYSTFLCETPMFHVIGLISCVRPALYQGGKILISDGFKPSRTLARLTDKNLLITHYFCVPQMANSLRQEPKFNPSSLYNLKALLTGGAPHPAVQIRQWLNDDIPIVDGYGMSEAGTVFGMPFDIATIDAKAGCVGIPTHRLEVRLADPEGQLVADGVAGEIQLKGLNLFIGIWRQPALFESCFTDDGWFKTGDVAIRDNDGFYFIVDRIKDMFISGGENVYPTEIESVVLKLDSVLECALVGVPDDRWGEVGCLFVVAKSKHSTIEQQEIMDVLEQCLAKYKLPKYIQFVDSLPRNGGGKVMKHRLKAMFHSD</sequence>
<evidence type="ECO:0000259" key="3">
    <source>
        <dbReference type="Pfam" id="PF00501"/>
    </source>
</evidence>
<accession>A0A1M5N846</accession>
<dbReference type="SUPFAM" id="SSF56801">
    <property type="entry name" value="Acetyl-CoA synthetase-like"/>
    <property type="match status" value="1"/>
</dbReference>
<dbReference type="InterPro" id="IPR045851">
    <property type="entry name" value="AMP-bd_C_sf"/>
</dbReference>
<dbReference type="GO" id="GO:0031956">
    <property type="term" value="F:medium-chain fatty acid-CoA ligase activity"/>
    <property type="evidence" value="ECO:0007669"/>
    <property type="project" value="TreeGrafter"/>
</dbReference>
<dbReference type="InterPro" id="IPR025110">
    <property type="entry name" value="AMP-bd_C"/>
</dbReference>
<evidence type="ECO:0000256" key="2">
    <source>
        <dbReference type="ARBA" id="ARBA00022598"/>
    </source>
</evidence>
<feature type="domain" description="AMP-binding enzyme C-terminal" evidence="4">
    <location>
        <begin position="401"/>
        <end position="477"/>
    </location>
</feature>
<dbReference type="OrthoDB" id="9803968at2"/>
<dbReference type="Gene3D" id="3.40.50.12780">
    <property type="entry name" value="N-terminal domain of ligase-like"/>
    <property type="match status" value="1"/>
</dbReference>
<dbReference type="STRING" id="634436.SAMN05216361_3102"/>
<dbReference type="Proteomes" id="UP000184520">
    <property type="component" value="Unassembled WGS sequence"/>
</dbReference>
<dbReference type="GO" id="GO:0006631">
    <property type="term" value="P:fatty acid metabolic process"/>
    <property type="evidence" value="ECO:0007669"/>
    <property type="project" value="TreeGrafter"/>
</dbReference>
<name>A0A1M5N846_9ALTE</name>
<dbReference type="FunFam" id="3.30.300.30:FF:000008">
    <property type="entry name" value="2,3-dihydroxybenzoate-AMP ligase"/>
    <property type="match status" value="1"/>
</dbReference>
<dbReference type="PROSITE" id="PS00455">
    <property type="entry name" value="AMP_BINDING"/>
    <property type="match status" value="1"/>
</dbReference>
<dbReference type="PANTHER" id="PTHR43201:SF5">
    <property type="entry name" value="MEDIUM-CHAIN ACYL-COA LIGASE ACSF2, MITOCHONDRIAL"/>
    <property type="match status" value="1"/>
</dbReference>
<dbReference type="RefSeq" id="WP_073324064.1">
    <property type="nucleotide sequence ID" value="NZ_FQWD01000005.1"/>
</dbReference>
<dbReference type="InterPro" id="IPR042099">
    <property type="entry name" value="ANL_N_sf"/>
</dbReference>
<keyword evidence="2" id="KW-0436">Ligase</keyword>
<evidence type="ECO:0000256" key="1">
    <source>
        <dbReference type="ARBA" id="ARBA00006432"/>
    </source>
</evidence>
<keyword evidence="6" id="KW-1185">Reference proteome</keyword>
<evidence type="ECO:0000313" key="6">
    <source>
        <dbReference type="Proteomes" id="UP000184520"/>
    </source>
</evidence>
<organism evidence="5 6">
    <name type="scientific">Marisediminitalea aggregata</name>
    <dbReference type="NCBI Taxonomy" id="634436"/>
    <lineage>
        <taxon>Bacteria</taxon>
        <taxon>Pseudomonadati</taxon>
        <taxon>Pseudomonadota</taxon>
        <taxon>Gammaproteobacteria</taxon>
        <taxon>Alteromonadales</taxon>
        <taxon>Alteromonadaceae</taxon>
        <taxon>Marisediminitalea</taxon>
    </lineage>
</organism>
<dbReference type="Pfam" id="PF13193">
    <property type="entry name" value="AMP-binding_C"/>
    <property type="match status" value="1"/>
</dbReference>
<gene>
    <name evidence="5" type="ORF">SAMN05216361_3102</name>
</gene>
<evidence type="ECO:0000259" key="4">
    <source>
        <dbReference type="Pfam" id="PF13193"/>
    </source>
</evidence>
<dbReference type="Pfam" id="PF00501">
    <property type="entry name" value="AMP-binding"/>
    <property type="match status" value="1"/>
</dbReference>
<comment type="similarity">
    <text evidence="1">Belongs to the ATP-dependent AMP-binding enzyme family.</text>
</comment>
<reference evidence="6" key="1">
    <citation type="submission" date="2016-11" db="EMBL/GenBank/DDBJ databases">
        <authorList>
            <person name="Varghese N."/>
            <person name="Submissions S."/>
        </authorList>
    </citation>
    <scope>NUCLEOTIDE SEQUENCE [LARGE SCALE GENOMIC DNA]</scope>
    <source>
        <strain evidence="6">CGMCC 1.8995</strain>
    </source>
</reference>